<reference evidence="2" key="1">
    <citation type="submission" date="2015-06" db="EMBL/GenBank/DDBJ databases">
        <authorList>
            <person name="Joergensen T."/>
        </authorList>
    </citation>
    <scope>NUCLEOTIDE SEQUENCE</scope>
    <source>
        <strain evidence="2">RGFK1514</strain>
    </source>
</reference>
<dbReference type="AlphaFoldDB" id="A0A0H5QNQ6"/>
<feature type="region of interest" description="Disordered" evidence="1">
    <location>
        <begin position="137"/>
        <end position="168"/>
    </location>
</feature>
<name>A0A0H5QNQ6_9ZZZZ</name>
<reference evidence="2" key="2">
    <citation type="submission" date="2015-07" db="EMBL/GenBank/DDBJ databases">
        <title>Plasmids, circular viruses and viroids from rat gut.</title>
        <authorList>
            <person name="Jorgensen T.J."/>
            <person name="Hansen M.A."/>
            <person name="Xu Z."/>
            <person name="Tabak M.A."/>
            <person name="Sorensen S.J."/>
            <person name="Hansen L.H."/>
        </authorList>
    </citation>
    <scope>NUCLEOTIDE SEQUENCE</scope>
    <source>
        <strain evidence="2">RGFK1514</strain>
    </source>
</reference>
<evidence type="ECO:0000313" key="2">
    <source>
        <dbReference type="EMBL" id="CRY97372.1"/>
    </source>
</evidence>
<feature type="compositionally biased region" description="Basic and acidic residues" evidence="1">
    <location>
        <begin position="146"/>
        <end position="155"/>
    </location>
</feature>
<proteinExistence type="predicted"/>
<sequence length="168" mass="19102">MRVESRIVREARLEDGRPAWPVAQALGLKVDTFRYRLEKMKLSPDAATFRPVERRRSREETRKADAEYWAGVDAEMNALAVMSDGSPAWAEAQRNGIGRASFRWRLAHWGDPDRSATQPPRDWPDYRAQRYREAYGQELGDLLGGKPDKGYHGEGEFNDGCSTGSEKT</sequence>
<feature type="region of interest" description="Disordered" evidence="1">
    <location>
        <begin position="110"/>
        <end position="129"/>
    </location>
</feature>
<dbReference type="EMBL" id="LN854050">
    <property type="protein sequence ID" value="CRY97372.1"/>
    <property type="molecule type" value="Genomic_DNA"/>
</dbReference>
<protein>
    <submittedName>
        <fullName evidence="2">Uncharacterized protein</fullName>
    </submittedName>
</protein>
<accession>A0A0H5QNQ6</accession>
<organism evidence="2">
    <name type="scientific">uncultured prokaryote</name>
    <dbReference type="NCBI Taxonomy" id="198431"/>
    <lineage>
        <taxon>unclassified sequences</taxon>
        <taxon>environmental samples</taxon>
    </lineage>
</organism>
<evidence type="ECO:0000256" key="1">
    <source>
        <dbReference type="SAM" id="MobiDB-lite"/>
    </source>
</evidence>